<dbReference type="NCBIfam" id="TIGR00254">
    <property type="entry name" value="GGDEF"/>
    <property type="match status" value="1"/>
</dbReference>
<dbReference type="InterPro" id="IPR052155">
    <property type="entry name" value="Biofilm_reg_signaling"/>
</dbReference>
<dbReference type="InterPro" id="IPR000014">
    <property type="entry name" value="PAS"/>
</dbReference>
<dbReference type="FunFam" id="3.30.70.270:FF:000001">
    <property type="entry name" value="Diguanylate cyclase domain protein"/>
    <property type="match status" value="1"/>
</dbReference>
<feature type="domain" description="PAS" evidence="1">
    <location>
        <begin position="280"/>
        <end position="343"/>
    </location>
</feature>
<dbReference type="CDD" id="cd01949">
    <property type="entry name" value="GGDEF"/>
    <property type="match status" value="1"/>
</dbReference>
<feature type="domain" description="PAC" evidence="2">
    <location>
        <begin position="227"/>
        <end position="279"/>
    </location>
</feature>
<feature type="domain" description="PAC" evidence="2">
    <location>
        <begin position="353"/>
        <end position="405"/>
    </location>
</feature>
<dbReference type="Gene3D" id="3.30.70.270">
    <property type="match status" value="1"/>
</dbReference>
<dbReference type="SUPFAM" id="SSF55073">
    <property type="entry name" value="Nucleotide cyclase"/>
    <property type="match status" value="1"/>
</dbReference>
<dbReference type="PROSITE" id="PS50887">
    <property type="entry name" value="GGDEF"/>
    <property type="match status" value="1"/>
</dbReference>
<dbReference type="RefSeq" id="WP_163173423.1">
    <property type="nucleotide sequence ID" value="NZ_JAAIWK010000005.1"/>
</dbReference>
<dbReference type="Pfam" id="PF00990">
    <property type="entry name" value="GGDEF"/>
    <property type="match status" value="1"/>
</dbReference>
<dbReference type="SMART" id="SM00086">
    <property type="entry name" value="PAC"/>
    <property type="match status" value="3"/>
</dbReference>
<protein>
    <submittedName>
        <fullName evidence="4">Diguanylate cyclase</fullName>
    </submittedName>
</protein>
<dbReference type="InterPro" id="IPR029787">
    <property type="entry name" value="Nucleotide_cyclase"/>
</dbReference>
<dbReference type="Gene3D" id="3.30.450.20">
    <property type="entry name" value="PAS domain"/>
    <property type="match status" value="3"/>
</dbReference>
<dbReference type="Pfam" id="PF08448">
    <property type="entry name" value="PAS_4"/>
    <property type="match status" value="1"/>
</dbReference>
<dbReference type="AlphaFoldDB" id="A0A6M0P3V3"/>
<evidence type="ECO:0000259" key="2">
    <source>
        <dbReference type="PROSITE" id="PS50113"/>
    </source>
</evidence>
<feature type="domain" description="GGDEF" evidence="3">
    <location>
        <begin position="437"/>
        <end position="570"/>
    </location>
</feature>
<evidence type="ECO:0000313" key="5">
    <source>
        <dbReference type="Proteomes" id="UP000476934"/>
    </source>
</evidence>
<accession>A0A6M0P3V3</accession>
<name>A0A6M0P3V3_9BACI</name>
<dbReference type="InterPro" id="IPR013656">
    <property type="entry name" value="PAS_4"/>
</dbReference>
<evidence type="ECO:0000259" key="3">
    <source>
        <dbReference type="PROSITE" id="PS50887"/>
    </source>
</evidence>
<reference evidence="4 5" key="1">
    <citation type="submission" date="2020-02" db="EMBL/GenBank/DDBJ databases">
        <authorList>
            <person name="Feng H."/>
        </authorList>
    </citation>
    <scope>NUCLEOTIDE SEQUENCE [LARGE SCALE GENOMIC DNA]</scope>
    <source>
        <strain evidence="4 5">Gsoil 114</strain>
    </source>
</reference>
<dbReference type="InterPro" id="IPR000160">
    <property type="entry name" value="GGDEF_dom"/>
</dbReference>
<feature type="domain" description="PAS" evidence="1">
    <location>
        <begin position="13"/>
        <end position="87"/>
    </location>
</feature>
<dbReference type="SUPFAM" id="SSF55785">
    <property type="entry name" value="PYP-like sensor domain (PAS domain)"/>
    <property type="match status" value="3"/>
</dbReference>
<reference evidence="4 5" key="2">
    <citation type="submission" date="2020-03" db="EMBL/GenBank/DDBJ databases">
        <title>Bacillus aquiflavi sp. nov., isolated from yellow water of strong flavor Chinese baijiu in Yibin region of China.</title>
        <authorList>
            <person name="Xie J."/>
        </authorList>
    </citation>
    <scope>NUCLEOTIDE SEQUENCE [LARGE SCALE GENOMIC DNA]</scope>
    <source>
        <strain evidence="4 5">Gsoil 114</strain>
    </source>
</reference>
<dbReference type="InterPro" id="IPR043128">
    <property type="entry name" value="Rev_trsase/Diguanyl_cyclase"/>
</dbReference>
<keyword evidence="5" id="KW-1185">Reference proteome</keyword>
<organism evidence="4 5">
    <name type="scientific">Heyndrickxia ginsengihumi</name>
    <dbReference type="NCBI Taxonomy" id="363870"/>
    <lineage>
        <taxon>Bacteria</taxon>
        <taxon>Bacillati</taxon>
        <taxon>Bacillota</taxon>
        <taxon>Bacilli</taxon>
        <taxon>Bacillales</taxon>
        <taxon>Bacillaceae</taxon>
        <taxon>Heyndrickxia</taxon>
    </lineage>
</organism>
<dbReference type="EMBL" id="JAAIWK010000005">
    <property type="protein sequence ID" value="NEY19394.1"/>
    <property type="molecule type" value="Genomic_DNA"/>
</dbReference>
<gene>
    <name evidence="4" type="ORF">G4D61_05350</name>
</gene>
<dbReference type="PANTHER" id="PTHR44757:SF2">
    <property type="entry name" value="BIOFILM ARCHITECTURE MAINTENANCE PROTEIN MBAA"/>
    <property type="match status" value="1"/>
</dbReference>
<dbReference type="InterPro" id="IPR000700">
    <property type="entry name" value="PAS-assoc_C"/>
</dbReference>
<dbReference type="InterPro" id="IPR001610">
    <property type="entry name" value="PAC"/>
</dbReference>
<dbReference type="Proteomes" id="UP000476934">
    <property type="component" value="Unassembled WGS sequence"/>
</dbReference>
<dbReference type="InterPro" id="IPR035965">
    <property type="entry name" value="PAS-like_dom_sf"/>
</dbReference>
<dbReference type="SMART" id="SM00091">
    <property type="entry name" value="PAS"/>
    <property type="match status" value="3"/>
</dbReference>
<dbReference type="PROSITE" id="PS50112">
    <property type="entry name" value="PAS"/>
    <property type="match status" value="2"/>
</dbReference>
<dbReference type="SMART" id="SM00267">
    <property type="entry name" value="GGDEF"/>
    <property type="match status" value="1"/>
</dbReference>
<sequence>MFNLHDNGSILNSFGLFFQIFENIPDMVYLVRRDEKGDYQYQFVNQAATKLSGIPAFEYYGESISKFLPDQSVQLIKEKYQEAIDKKTTLVYEETIKGPQITSVKNQLFLDQNWKVYETTVTPIFDEQHTCTHIFVLVRDVTHQKLREKELRQVKEHFELVWNSTADIMYTFDTDQRFIDINDAFERILIWKREEILYDPSISIIPLSEKKGFKQIVEVLKRGHSIPSHQVQCVTKDGELIDVLASYSPLLDREGNWGGGVAVYKDISEELKYLKELEISEEKYRVIAEFSSDLIKITDSNGIIQYISPSHKAIVGNDPEETLNKSILNFVYSDDVSKFRDAIIEVNTTHQVGSVEFRKVHENGEIIWFHATITPIINDHDEIDRIIFVARDITERKQYEEKLEHLALFDSLTGLPNRVQFYKRLQNEMEQASISHSTFAVMMLDLDGFKQVNDTMGHDVGDELLKSFAKRVESCIRTNDMLARIGGDEFAILMPNLENRIQATAMAKRIIGSFHKHWECGHYCFNTTCSIGIAFSPPYEHHHKILLKQADLALYRAKKEGKNNYHIFQRGIDP</sequence>
<dbReference type="PANTHER" id="PTHR44757">
    <property type="entry name" value="DIGUANYLATE CYCLASE DGCP"/>
    <property type="match status" value="1"/>
</dbReference>
<dbReference type="PROSITE" id="PS50113">
    <property type="entry name" value="PAC"/>
    <property type="match status" value="2"/>
</dbReference>
<proteinExistence type="predicted"/>
<comment type="caution">
    <text evidence="4">The sequence shown here is derived from an EMBL/GenBank/DDBJ whole genome shotgun (WGS) entry which is preliminary data.</text>
</comment>
<dbReference type="Pfam" id="PF13426">
    <property type="entry name" value="PAS_9"/>
    <property type="match status" value="2"/>
</dbReference>
<dbReference type="CDD" id="cd00130">
    <property type="entry name" value="PAS"/>
    <property type="match status" value="3"/>
</dbReference>
<evidence type="ECO:0000313" key="4">
    <source>
        <dbReference type="EMBL" id="NEY19394.1"/>
    </source>
</evidence>
<evidence type="ECO:0000259" key="1">
    <source>
        <dbReference type="PROSITE" id="PS50112"/>
    </source>
</evidence>
<dbReference type="NCBIfam" id="TIGR00229">
    <property type="entry name" value="sensory_box"/>
    <property type="match status" value="3"/>
</dbReference>